<sequence length="63" mass="7177">MLVILGYILLSATREERAFFLARSPLPARIAWRLVGRRTFEADYRRVYGQPPKKAVSAGPTSR</sequence>
<dbReference type="AlphaFoldDB" id="A0A239EDW9"/>
<dbReference type="EMBL" id="FZOW01000002">
    <property type="protein sequence ID" value="SNS42641.1"/>
    <property type="molecule type" value="Genomic_DNA"/>
</dbReference>
<evidence type="ECO:0000313" key="2">
    <source>
        <dbReference type="Proteomes" id="UP000198327"/>
    </source>
</evidence>
<reference evidence="2" key="1">
    <citation type="submission" date="2017-06" db="EMBL/GenBank/DDBJ databases">
        <authorList>
            <person name="Varghese N."/>
            <person name="Submissions S."/>
        </authorList>
    </citation>
    <scope>NUCLEOTIDE SEQUENCE [LARGE SCALE GENOMIC DNA]</scope>
    <source>
        <strain evidence="2">JCM 23211</strain>
    </source>
</reference>
<keyword evidence="2" id="KW-1185">Reference proteome</keyword>
<organism evidence="1 2">
    <name type="scientific">Rhodococcoides kyotonense</name>
    <dbReference type="NCBI Taxonomy" id="398843"/>
    <lineage>
        <taxon>Bacteria</taxon>
        <taxon>Bacillati</taxon>
        <taxon>Actinomycetota</taxon>
        <taxon>Actinomycetes</taxon>
        <taxon>Mycobacteriales</taxon>
        <taxon>Nocardiaceae</taxon>
        <taxon>Rhodococcoides</taxon>
    </lineage>
</organism>
<protein>
    <submittedName>
        <fullName evidence="1">Uncharacterized protein</fullName>
    </submittedName>
</protein>
<dbReference type="OrthoDB" id="5197650at2"/>
<name>A0A239EDW9_9NOCA</name>
<proteinExistence type="predicted"/>
<dbReference type="RefSeq" id="WP_089243449.1">
    <property type="nucleotide sequence ID" value="NZ_FZOW01000002.1"/>
</dbReference>
<evidence type="ECO:0000313" key="1">
    <source>
        <dbReference type="EMBL" id="SNS42641.1"/>
    </source>
</evidence>
<gene>
    <name evidence="1" type="ORF">SAMN05421642_102324</name>
</gene>
<dbReference type="Proteomes" id="UP000198327">
    <property type="component" value="Unassembled WGS sequence"/>
</dbReference>
<accession>A0A239EDW9</accession>